<protein>
    <submittedName>
        <fullName evidence="3">(African queen) hypothetical protein</fullName>
    </submittedName>
</protein>
<proteinExistence type="predicted"/>
<sequence>MSESCLFTSVSVFSPPGGRHLVVVGGLACSNDLQGYTGRFCHTGQAWDVGGPSSGGREQGDERPSSGEENEQVPMAPEQVEDVGVETSSPAPCTFQSPVGRPRRLPVPGSLSKSSSVISFMSATSGEEDTSRLWRRKRGRKNLSDSSQTASETETGEPMSAKAKVKKRGRGRPPTTGKYVGLAAAKRSLAEAELAAAEAQAENAAAEAQAEQKLAQQPTEICGSQPRLVAMSGGEEDRDLVAVVSSYAEAVLRVAKSSSQLKGTSQKALKNAAAGFKDVVEAMARRTANDETRRLRDENQRMQERLLAAERQIAELRAQTAQGEKRAAAAPLTVSPEAEVDALVGLITSRIMARIDARYGHLLKKENLRPPLAADKKRAATTTATTANELTVPAGTFAAAVAGNKGKGKKSTAAAAAPAEKSGAEPVPISTATETAPDRRAGEKKKKKKKKTATAAKPASTIPASQEGTWQVVGEKKKVAKAARKKAAVTKQQAKSMRTPKSAAVTLALQPGAVDTGVTYAGILTKAQAAIDLQGLGIVGLREVPEHSKIDHSRLMGEFYSP</sequence>
<evidence type="ECO:0000313" key="4">
    <source>
        <dbReference type="Proteomes" id="UP000789524"/>
    </source>
</evidence>
<keyword evidence="1" id="KW-0175">Coiled coil</keyword>
<dbReference type="EMBL" id="CAKASE010000082">
    <property type="protein sequence ID" value="CAG9584325.1"/>
    <property type="molecule type" value="Genomic_DNA"/>
</dbReference>
<dbReference type="Proteomes" id="UP000789524">
    <property type="component" value="Unassembled WGS sequence"/>
</dbReference>
<gene>
    <name evidence="3" type="ORF">DCHRY22_LOCUS14931</name>
</gene>
<comment type="caution">
    <text evidence="3">The sequence shown here is derived from an EMBL/GenBank/DDBJ whole genome shotgun (WGS) entry which is preliminary data.</text>
</comment>
<organism evidence="3 4">
    <name type="scientific">Danaus chrysippus</name>
    <name type="common">African queen</name>
    <dbReference type="NCBI Taxonomy" id="151541"/>
    <lineage>
        <taxon>Eukaryota</taxon>
        <taxon>Metazoa</taxon>
        <taxon>Ecdysozoa</taxon>
        <taxon>Arthropoda</taxon>
        <taxon>Hexapoda</taxon>
        <taxon>Insecta</taxon>
        <taxon>Pterygota</taxon>
        <taxon>Neoptera</taxon>
        <taxon>Endopterygota</taxon>
        <taxon>Lepidoptera</taxon>
        <taxon>Glossata</taxon>
        <taxon>Ditrysia</taxon>
        <taxon>Papilionoidea</taxon>
        <taxon>Nymphalidae</taxon>
        <taxon>Danainae</taxon>
        <taxon>Danaini</taxon>
        <taxon>Danaina</taxon>
        <taxon>Danaus</taxon>
        <taxon>Anosia</taxon>
    </lineage>
</organism>
<keyword evidence="4" id="KW-1185">Reference proteome</keyword>
<feature type="compositionally biased region" description="Polar residues" evidence="2">
    <location>
        <begin position="113"/>
        <end position="125"/>
    </location>
</feature>
<evidence type="ECO:0000256" key="2">
    <source>
        <dbReference type="SAM" id="MobiDB-lite"/>
    </source>
</evidence>
<feature type="region of interest" description="Disordered" evidence="2">
    <location>
        <begin position="412"/>
        <end position="468"/>
    </location>
</feature>
<feature type="coiled-coil region" evidence="1">
    <location>
        <begin position="285"/>
        <end position="326"/>
    </location>
</feature>
<name>A0A8J2R6B2_9NEOP</name>
<evidence type="ECO:0000256" key="1">
    <source>
        <dbReference type="SAM" id="Coils"/>
    </source>
</evidence>
<accession>A0A8J2R6B2</accession>
<feature type="coiled-coil region" evidence="1">
    <location>
        <begin position="182"/>
        <end position="216"/>
    </location>
</feature>
<feature type="region of interest" description="Disordered" evidence="2">
    <location>
        <begin position="47"/>
        <end position="178"/>
    </location>
</feature>
<reference evidence="3" key="1">
    <citation type="submission" date="2021-09" db="EMBL/GenBank/DDBJ databases">
        <authorList>
            <person name="Martin H S."/>
        </authorList>
    </citation>
    <scope>NUCLEOTIDE SEQUENCE</scope>
</reference>
<dbReference type="AlphaFoldDB" id="A0A8J2R6B2"/>
<feature type="compositionally biased region" description="Polar residues" evidence="2">
    <location>
        <begin position="86"/>
        <end position="96"/>
    </location>
</feature>
<feature type="compositionally biased region" description="Low complexity" evidence="2">
    <location>
        <begin position="412"/>
        <end position="426"/>
    </location>
</feature>
<feature type="compositionally biased region" description="Basic residues" evidence="2">
    <location>
        <begin position="442"/>
        <end position="452"/>
    </location>
</feature>
<feature type="compositionally biased region" description="Polar residues" evidence="2">
    <location>
        <begin position="144"/>
        <end position="153"/>
    </location>
</feature>
<evidence type="ECO:0000313" key="3">
    <source>
        <dbReference type="EMBL" id="CAG9584325.1"/>
    </source>
</evidence>